<evidence type="ECO:0000313" key="16">
    <source>
        <dbReference type="Proteomes" id="UP000751190"/>
    </source>
</evidence>
<keyword evidence="7" id="KW-1133">Transmembrane helix</keyword>
<proteinExistence type="inferred from homology"/>
<keyword evidence="6" id="KW-0735">Signal-anchor</keyword>
<organism evidence="15 16">
    <name type="scientific">Diacronema lutheri</name>
    <name type="common">Unicellular marine alga</name>
    <name type="synonym">Monochrysis lutheri</name>
    <dbReference type="NCBI Taxonomy" id="2081491"/>
    <lineage>
        <taxon>Eukaryota</taxon>
        <taxon>Haptista</taxon>
        <taxon>Haptophyta</taxon>
        <taxon>Pavlovophyceae</taxon>
        <taxon>Pavlovales</taxon>
        <taxon>Pavlovaceae</taxon>
        <taxon>Diacronema</taxon>
    </lineage>
</organism>
<name>A0A8J5XR02_DIALT</name>
<dbReference type="PANTHER" id="PTHR46059">
    <property type="entry name" value="BETA-GALACTOSIDE ALPHA-2,6-SIALYLTRANSFERASE"/>
    <property type="match status" value="1"/>
</dbReference>
<comment type="caution">
    <text evidence="15">The sequence shown here is derived from an EMBL/GenBank/DDBJ whole genome shotgun (WGS) entry which is preliminary data.</text>
</comment>
<accession>A0A8J5XR02</accession>
<dbReference type="GO" id="GO:0097503">
    <property type="term" value="P:sialylation"/>
    <property type="evidence" value="ECO:0007669"/>
    <property type="project" value="TreeGrafter"/>
</dbReference>
<evidence type="ECO:0000256" key="3">
    <source>
        <dbReference type="ARBA" id="ARBA00022676"/>
    </source>
</evidence>
<keyword evidence="8" id="KW-0333">Golgi apparatus</keyword>
<comment type="subcellular location">
    <subcellularLocation>
        <location evidence="1">Golgi apparatus</location>
        <location evidence="1">Golgi stack membrane</location>
        <topology evidence="1">Single-pass type II membrane protein</topology>
    </subcellularLocation>
</comment>
<dbReference type="GO" id="GO:0003835">
    <property type="term" value="F:beta-galactoside alpha-2,6-sialyltransferase activity"/>
    <property type="evidence" value="ECO:0007669"/>
    <property type="project" value="UniProtKB-EC"/>
</dbReference>
<evidence type="ECO:0000256" key="6">
    <source>
        <dbReference type="ARBA" id="ARBA00022968"/>
    </source>
</evidence>
<evidence type="ECO:0000256" key="10">
    <source>
        <dbReference type="ARBA" id="ARBA00023157"/>
    </source>
</evidence>
<keyword evidence="5" id="KW-0812">Transmembrane</keyword>
<dbReference type="GO" id="GO:0032580">
    <property type="term" value="C:Golgi cisterna membrane"/>
    <property type="evidence" value="ECO:0007669"/>
    <property type="project" value="UniProtKB-SubCell"/>
</dbReference>
<keyword evidence="10" id="KW-1015">Disulfide bond</keyword>
<evidence type="ECO:0000256" key="7">
    <source>
        <dbReference type="ARBA" id="ARBA00022989"/>
    </source>
</evidence>
<evidence type="ECO:0000313" key="15">
    <source>
        <dbReference type="EMBL" id="KAG8466305.1"/>
    </source>
</evidence>
<evidence type="ECO:0000256" key="11">
    <source>
        <dbReference type="ARBA" id="ARBA00023180"/>
    </source>
</evidence>
<evidence type="ECO:0000256" key="2">
    <source>
        <dbReference type="ARBA" id="ARBA00006003"/>
    </source>
</evidence>
<dbReference type="Proteomes" id="UP000751190">
    <property type="component" value="Unassembled WGS sequence"/>
</dbReference>
<evidence type="ECO:0000256" key="14">
    <source>
        <dbReference type="SAM" id="SignalP"/>
    </source>
</evidence>
<keyword evidence="3" id="KW-0328">Glycosyltransferase</keyword>
<dbReference type="PANTHER" id="PTHR46059:SF1">
    <property type="entry name" value="BETA-GALACTOSIDE ALPHA-2,6-SIALYLTRANSFERASE"/>
    <property type="match status" value="1"/>
</dbReference>
<dbReference type="InterPro" id="IPR038578">
    <property type="entry name" value="GT29-like_sf"/>
</dbReference>
<feature type="signal peptide" evidence="14">
    <location>
        <begin position="1"/>
        <end position="17"/>
    </location>
</feature>
<evidence type="ECO:0000256" key="12">
    <source>
        <dbReference type="ARBA" id="ARBA00034249"/>
    </source>
</evidence>
<comment type="similarity">
    <text evidence="2">Belongs to the glycosyltransferase 29 family.</text>
</comment>
<keyword evidence="9" id="KW-0472">Membrane</keyword>
<keyword evidence="14" id="KW-0732">Signal</keyword>
<dbReference type="EMBL" id="JAGTXO010000008">
    <property type="protein sequence ID" value="KAG8466305.1"/>
    <property type="molecule type" value="Genomic_DNA"/>
</dbReference>
<protein>
    <recommendedName>
        <fullName evidence="13">beta-galactoside alpha-(2,6)-sialyltransferase</fullName>
        <ecNumber evidence="13">2.4.3.1</ecNumber>
    </recommendedName>
</protein>
<evidence type="ECO:0000256" key="13">
    <source>
        <dbReference type="ARBA" id="ARBA00034329"/>
    </source>
</evidence>
<keyword evidence="11" id="KW-0325">Glycoprotein</keyword>
<reference evidence="15" key="1">
    <citation type="submission" date="2021-05" db="EMBL/GenBank/DDBJ databases">
        <title>The genome of the haptophyte Pavlova lutheri (Diacronema luteri, Pavlovales) - a model for lipid biosynthesis in eukaryotic algae.</title>
        <authorList>
            <person name="Hulatt C.J."/>
            <person name="Posewitz M.C."/>
        </authorList>
    </citation>
    <scope>NUCLEOTIDE SEQUENCE</scope>
    <source>
        <strain evidence="15">NIVA-4/92</strain>
    </source>
</reference>
<dbReference type="OrthoDB" id="10264956at2759"/>
<evidence type="ECO:0000256" key="4">
    <source>
        <dbReference type="ARBA" id="ARBA00022679"/>
    </source>
</evidence>
<dbReference type="Pfam" id="PF00777">
    <property type="entry name" value="Glyco_transf_29"/>
    <property type="match status" value="1"/>
</dbReference>
<dbReference type="InterPro" id="IPR001675">
    <property type="entry name" value="Glyco_trans_29"/>
</dbReference>
<gene>
    <name evidence="15" type="ORF">KFE25_002061</name>
</gene>
<evidence type="ECO:0000256" key="8">
    <source>
        <dbReference type="ARBA" id="ARBA00023034"/>
    </source>
</evidence>
<sequence length="541" mass="56998">MACSLLVALAYAKVTTTAWCEPATLDPCMWMMAAACQAAFTEAARARGSQPARVCAETCTRCAAVRLGANWECACTRESTAPNACSVPADLAVLDAPRAPAALDAARRACANLALPRTAVERCGAVARAAARCANGSAALECYGAREAARVVRELGQMSAAAVPRVVSWGQASASGASGAGRAARLLRGGDLSPGSCALVGSAPTLLSARLGALIDSHDVVMRINFAPSHLARYASHVGSRTDARSMSGGWVELDAARRGTVLVHEGGATEAVRRANGAYNVLAVAPELADAFSHGSLKFSVSAGMRALLVMLRLCGSVSLFGFDLAGDSPGHYFDDETEGIVPALLALADAEPSRFARAPETLHLGDGRRELELRPVAEPDGRVRAQLARRPGVRPGQLSARVRENYAFSSLHAMKHRHLFEYERLLLRALVRARCVGASPWRSAPTAQQALRELVEARDVMAFREMCRLNVGVGCKRMRGSRPANRSVPRRDVAKGAFARAQEAFLAAQRAFASGGSTAESARTPAARALGDEDVVSLT</sequence>
<evidence type="ECO:0000256" key="5">
    <source>
        <dbReference type="ARBA" id="ARBA00022692"/>
    </source>
</evidence>
<evidence type="ECO:0000256" key="9">
    <source>
        <dbReference type="ARBA" id="ARBA00023136"/>
    </source>
</evidence>
<dbReference type="EC" id="2.4.3.1" evidence="13"/>
<keyword evidence="4" id="KW-0808">Transferase</keyword>
<keyword evidence="16" id="KW-1185">Reference proteome</keyword>
<evidence type="ECO:0000256" key="1">
    <source>
        <dbReference type="ARBA" id="ARBA00004447"/>
    </source>
</evidence>
<dbReference type="AlphaFoldDB" id="A0A8J5XR02"/>
<dbReference type="Gene3D" id="3.90.1480.20">
    <property type="entry name" value="Glycosyl transferase family 29"/>
    <property type="match status" value="1"/>
</dbReference>
<feature type="chain" id="PRO_5035300495" description="beta-galactoside alpha-(2,6)-sialyltransferase" evidence="14">
    <location>
        <begin position="18"/>
        <end position="541"/>
    </location>
</feature>
<comment type="catalytic activity">
    <reaction evidence="12">
        <text>a beta-D-galactoside + CMP-N-acetyl-beta-neuraminate = an N-acetyl-alpha-neuraminyl-(2-&gt;6)-beta-D-galactosyl derivative + CMP + H(+)</text>
        <dbReference type="Rhea" id="RHEA:52104"/>
        <dbReference type="ChEBI" id="CHEBI:15378"/>
        <dbReference type="ChEBI" id="CHEBI:28034"/>
        <dbReference type="ChEBI" id="CHEBI:57812"/>
        <dbReference type="ChEBI" id="CHEBI:60377"/>
        <dbReference type="ChEBI" id="CHEBI:136398"/>
        <dbReference type="EC" id="2.4.3.1"/>
    </reaction>
</comment>